<accession>E9GE66</accession>
<name>E9GE66_DAPPU</name>
<dbReference type="Proteomes" id="UP000000305">
    <property type="component" value="Unassembled WGS sequence"/>
</dbReference>
<dbReference type="AlphaFoldDB" id="E9GE66"/>
<dbReference type="KEGG" id="dpx:DAPPUDRAFT_101682"/>
<evidence type="ECO:0000313" key="2">
    <source>
        <dbReference type="Proteomes" id="UP000000305"/>
    </source>
</evidence>
<proteinExistence type="predicted"/>
<sequence>MNGRFITSNDIRMECRKSRSGMDSTGTIGELDLRPIQRPAVSVTIADIQSIQGLKDRREGNGEWGVKIGKFFQVSKLEKRMKVKNYRNTDTFTQKNLIIRQLFDASSTSKATAFPQWAENISTTDVAYKYFDLT</sequence>
<protein>
    <submittedName>
        <fullName evidence="1">Uncharacterized protein</fullName>
    </submittedName>
</protein>
<reference evidence="1 2" key="1">
    <citation type="journal article" date="2011" name="Science">
        <title>The ecoresponsive genome of Daphnia pulex.</title>
        <authorList>
            <person name="Colbourne J.K."/>
            <person name="Pfrender M.E."/>
            <person name="Gilbert D."/>
            <person name="Thomas W.K."/>
            <person name="Tucker A."/>
            <person name="Oakley T.H."/>
            <person name="Tokishita S."/>
            <person name="Aerts A."/>
            <person name="Arnold G.J."/>
            <person name="Basu M.K."/>
            <person name="Bauer D.J."/>
            <person name="Caceres C.E."/>
            <person name="Carmel L."/>
            <person name="Casola C."/>
            <person name="Choi J.H."/>
            <person name="Detter J.C."/>
            <person name="Dong Q."/>
            <person name="Dusheyko S."/>
            <person name="Eads B.D."/>
            <person name="Frohlich T."/>
            <person name="Geiler-Samerotte K.A."/>
            <person name="Gerlach D."/>
            <person name="Hatcher P."/>
            <person name="Jogdeo S."/>
            <person name="Krijgsveld J."/>
            <person name="Kriventseva E.V."/>
            <person name="Kultz D."/>
            <person name="Laforsch C."/>
            <person name="Lindquist E."/>
            <person name="Lopez J."/>
            <person name="Manak J.R."/>
            <person name="Muller J."/>
            <person name="Pangilinan J."/>
            <person name="Patwardhan R.P."/>
            <person name="Pitluck S."/>
            <person name="Pritham E.J."/>
            <person name="Rechtsteiner A."/>
            <person name="Rho M."/>
            <person name="Rogozin I.B."/>
            <person name="Sakarya O."/>
            <person name="Salamov A."/>
            <person name="Schaack S."/>
            <person name="Shapiro H."/>
            <person name="Shiga Y."/>
            <person name="Skalitzky C."/>
            <person name="Smith Z."/>
            <person name="Souvorov A."/>
            <person name="Sung W."/>
            <person name="Tang Z."/>
            <person name="Tsuchiya D."/>
            <person name="Tu H."/>
            <person name="Vos H."/>
            <person name="Wang M."/>
            <person name="Wolf Y.I."/>
            <person name="Yamagata H."/>
            <person name="Yamada T."/>
            <person name="Ye Y."/>
            <person name="Shaw J.R."/>
            <person name="Andrews J."/>
            <person name="Crease T.J."/>
            <person name="Tang H."/>
            <person name="Lucas S.M."/>
            <person name="Robertson H.M."/>
            <person name="Bork P."/>
            <person name="Koonin E.V."/>
            <person name="Zdobnov E.M."/>
            <person name="Grigoriev I.V."/>
            <person name="Lynch M."/>
            <person name="Boore J.L."/>
        </authorList>
    </citation>
    <scope>NUCLEOTIDE SEQUENCE [LARGE SCALE GENOMIC DNA]</scope>
</reference>
<evidence type="ECO:0000313" key="1">
    <source>
        <dbReference type="EMBL" id="EFX82214.1"/>
    </source>
</evidence>
<dbReference type="HOGENOM" id="CLU_1898320_0_0_1"/>
<dbReference type="InParanoid" id="E9GE66"/>
<keyword evidence="2" id="KW-1185">Reference proteome</keyword>
<dbReference type="EMBL" id="GL732540">
    <property type="protein sequence ID" value="EFX82214.1"/>
    <property type="molecule type" value="Genomic_DNA"/>
</dbReference>
<organism evidence="1 2">
    <name type="scientific">Daphnia pulex</name>
    <name type="common">Water flea</name>
    <dbReference type="NCBI Taxonomy" id="6669"/>
    <lineage>
        <taxon>Eukaryota</taxon>
        <taxon>Metazoa</taxon>
        <taxon>Ecdysozoa</taxon>
        <taxon>Arthropoda</taxon>
        <taxon>Crustacea</taxon>
        <taxon>Branchiopoda</taxon>
        <taxon>Diplostraca</taxon>
        <taxon>Cladocera</taxon>
        <taxon>Anomopoda</taxon>
        <taxon>Daphniidae</taxon>
        <taxon>Daphnia</taxon>
    </lineage>
</organism>
<gene>
    <name evidence="1" type="ORF">DAPPUDRAFT_101682</name>
</gene>